<dbReference type="RefSeq" id="WP_169299805.1">
    <property type="nucleotide sequence ID" value="NZ_JABBNI010000063.1"/>
</dbReference>
<protein>
    <submittedName>
        <fullName evidence="2">Uncharacterized protein</fullName>
    </submittedName>
</protein>
<organism evidence="2 3">
    <name type="scientific">Clostridium muellerianum</name>
    <dbReference type="NCBI Taxonomy" id="2716538"/>
    <lineage>
        <taxon>Bacteria</taxon>
        <taxon>Bacillati</taxon>
        <taxon>Bacillota</taxon>
        <taxon>Clostridia</taxon>
        <taxon>Eubacteriales</taxon>
        <taxon>Clostridiaceae</taxon>
        <taxon>Clostridium</taxon>
    </lineage>
</organism>
<sequence length="237" mass="27259">MALKKVKKQESIQKNDINKEEEMKTMNEVNNSIINSNEEGVTVKENVIKQDETIAKSTSIFSDSKKPENQVIEKVESALDNVMKEYRSNSEIDSFFNNEELRGTSTPITGLEIEIKQEMPIDEGNYKFYVKNLGLDKQVATIYGAKDKLMIEFHISRIISGQEIEFDLKQKYNISSSSKSRFYQIYKDLTGRPPMGKINLRELLKIKGLCEVKHILMDNGDVFPRIVNINAEIYKDC</sequence>
<dbReference type="AlphaFoldDB" id="A0A7Y0HQX2"/>
<proteinExistence type="predicted"/>
<evidence type="ECO:0000313" key="2">
    <source>
        <dbReference type="EMBL" id="NMM65222.1"/>
    </source>
</evidence>
<dbReference type="EMBL" id="JABBNI010000063">
    <property type="protein sequence ID" value="NMM65222.1"/>
    <property type="molecule type" value="Genomic_DNA"/>
</dbReference>
<evidence type="ECO:0000256" key="1">
    <source>
        <dbReference type="SAM" id="MobiDB-lite"/>
    </source>
</evidence>
<feature type="compositionally biased region" description="Basic and acidic residues" evidence="1">
    <location>
        <begin position="8"/>
        <end position="24"/>
    </location>
</feature>
<accession>A0A7Y0HQX2</accession>
<evidence type="ECO:0000313" key="3">
    <source>
        <dbReference type="Proteomes" id="UP000537131"/>
    </source>
</evidence>
<keyword evidence="3" id="KW-1185">Reference proteome</keyword>
<name>A0A7Y0HQX2_9CLOT</name>
<feature type="region of interest" description="Disordered" evidence="1">
    <location>
        <begin position="1"/>
        <end position="24"/>
    </location>
</feature>
<gene>
    <name evidence="2" type="ORF">HBE96_21805</name>
</gene>
<comment type="caution">
    <text evidence="2">The sequence shown here is derived from an EMBL/GenBank/DDBJ whole genome shotgun (WGS) entry which is preliminary data.</text>
</comment>
<dbReference type="Proteomes" id="UP000537131">
    <property type="component" value="Unassembled WGS sequence"/>
</dbReference>
<reference evidence="2 3" key="1">
    <citation type="submission" date="2020-06" db="EMBL/GenBank/DDBJ databases">
        <title>Complete Genome Sequence of Clostridium muelleri sp. nov. P21T, an Acid-Alcohol Producing Acetogen Isolated from Old Hay.</title>
        <authorList>
            <person name="Duncan K.E."/>
            <person name="Tanner R.S."/>
        </authorList>
    </citation>
    <scope>NUCLEOTIDE SEQUENCE [LARGE SCALE GENOMIC DNA]</scope>
    <source>
        <strain evidence="2 3">P21</strain>
    </source>
</reference>